<dbReference type="Gene3D" id="3.40.50.300">
    <property type="entry name" value="P-loop containing nucleotide triphosphate hydrolases"/>
    <property type="match status" value="1"/>
</dbReference>
<dbReference type="EMBL" id="CAJNOM010000259">
    <property type="protein sequence ID" value="CAF1293598.1"/>
    <property type="molecule type" value="Genomic_DNA"/>
</dbReference>
<feature type="transmembrane region" description="Helical" evidence="1">
    <location>
        <begin position="301"/>
        <end position="323"/>
    </location>
</feature>
<dbReference type="SUPFAM" id="SSF52540">
    <property type="entry name" value="P-loop containing nucleoside triphosphate hydrolases"/>
    <property type="match status" value="1"/>
</dbReference>
<gene>
    <name evidence="2" type="ORF">BJG266_LOCUS27735</name>
    <name evidence="3" type="ORF">QVE165_LOCUS30837</name>
</gene>
<name>A0A814XK97_9BILA</name>
<dbReference type="AlphaFoldDB" id="A0A814XK97"/>
<keyword evidence="1" id="KW-1133">Transmembrane helix</keyword>
<accession>A0A814XK97</accession>
<dbReference type="Proteomes" id="UP000663832">
    <property type="component" value="Unassembled WGS sequence"/>
</dbReference>
<evidence type="ECO:0000256" key="1">
    <source>
        <dbReference type="SAM" id="Phobius"/>
    </source>
</evidence>
<organism evidence="2 5">
    <name type="scientific">Adineta steineri</name>
    <dbReference type="NCBI Taxonomy" id="433720"/>
    <lineage>
        <taxon>Eukaryota</taxon>
        <taxon>Metazoa</taxon>
        <taxon>Spiralia</taxon>
        <taxon>Gnathifera</taxon>
        <taxon>Rotifera</taxon>
        <taxon>Eurotatoria</taxon>
        <taxon>Bdelloidea</taxon>
        <taxon>Adinetida</taxon>
        <taxon>Adinetidae</taxon>
        <taxon>Adineta</taxon>
    </lineage>
</organism>
<proteinExistence type="predicted"/>
<keyword evidence="4" id="KW-1185">Reference proteome</keyword>
<sequence>MDVSFDKIEKYIKNPRLHNFIQGLSTKIIYNDTIKKNLNKSKIYFIHIPRTASDSLRTHMIGQTGLIYDKSTYHCEQFQDCLLLNNERYKKFQSYYIIKGFYSYNDLAKYKIFDEKSNIFITIFRNPIERILSLYDYSKHGFLFRRPFLTLKQFLTSDDPIIQSFINNSMTWQLGYHLLMSERQHFIEQQNNTDIIYDLAKNHLKLFNYIAFYENLMYDYNELNSKIFSNLNQNHSMLDFLFNIASWLGFFRMRVLKYNARIKYNLEIQNILKQLTFYDMKLYNFAKNDIRHLNFMTFDSYFQASFIVLFILFYFIGCIFLLYRLRLKILQNSKINLH</sequence>
<keyword evidence="1" id="KW-0472">Membrane</keyword>
<protein>
    <submittedName>
        <fullName evidence="2">Uncharacterized protein</fullName>
    </submittedName>
</protein>
<dbReference type="InterPro" id="IPR027417">
    <property type="entry name" value="P-loop_NTPase"/>
</dbReference>
<keyword evidence="1" id="KW-0812">Transmembrane</keyword>
<dbReference type="Proteomes" id="UP000663877">
    <property type="component" value="Unassembled WGS sequence"/>
</dbReference>
<evidence type="ECO:0000313" key="5">
    <source>
        <dbReference type="Proteomes" id="UP000663877"/>
    </source>
</evidence>
<evidence type="ECO:0000313" key="3">
    <source>
        <dbReference type="EMBL" id="CAF1293598.1"/>
    </source>
</evidence>
<comment type="caution">
    <text evidence="2">The sequence shown here is derived from an EMBL/GenBank/DDBJ whole genome shotgun (WGS) entry which is preliminary data.</text>
</comment>
<reference evidence="2" key="1">
    <citation type="submission" date="2021-02" db="EMBL/GenBank/DDBJ databases">
        <authorList>
            <person name="Nowell W R."/>
        </authorList>
    </citation>
    <scope>NUCLEOTIDE SEQUENCE</scope>
</reference>
<dbReference type="EMBL" id="CAJNOI010000264">
    <property type="protein sequence ID" value="CAF1216455.1"/>
    <property type="molecule type" value="Genomic_DNA"/>
</dbReference>
<evidence type="ECO:0000313" key="2">
    <source>
        <dbReference type="EMBL" id="CAF1216455.1"/>
    </source>
</evidence>
<dbReference type="OrthoDB" id="10073990at2759"/>
<evidence type="ECO:0000313" key="4">
    <source>
        <dbReference type="Proteomes" id="UP000663832"/>
    </source>
</evidence>